<proteinExistence type="predicted"/>
<feature type="domain" description="Cytochrome c" evidence="6">
    <location>
        <begin position="40"/>
        <end position="131"/>
    </location>
</feature>
<dbReference type="OrthoDB" id="5518603at2"/>
<evidence type="ECO:0000256" key="2">
    <source>
        <dbReference type="ARBA" id="ARBA00022723"/>
    </source>
</evidence>
<dbReference type="GO" id="GO:0046872">
    <property type="term" value="F:metal ion binding"/>
    <property type="evidence" value="ECO:0007669"/>
    <property type="project" value="UniProtKB-KW"/>
</dbReference>
<evidence type="ECO:0000256" key="1">
    <source>
        <dbReference type="ARBA" id="ARBA00022617"/>
    </source>
</evidence>
<keyword evidence="3 4" id="KW-0408">Iron</keyword>
<evidence type="ECO:0000256" key="3">
    <source>
        <dbReference type="ARBA" id="ARBA00023004"/>
    </source>
</evidence>
<evidence type="ECO:0000313" key="8">
    <source>
        <dbReference type="Proteomes" id="UP000182146"/>
    </source>
</evidence>
<gene>
    <name evidence="7" type="ORF">SAMN05660860_00519</name>
</gene>
<reference evidence="7 8" key="1">
    <citation type="submission" date="2016-10" db="EMBL/GenBank/DDBJ databases">
        <authorList>
            <person name="de Groot N.N."/>
        </authorList>
    </citation>
    <scope>NUCLEOTIDE SEQUENCE [LARGE SCALE GENOMIC DNA]</scope>
    <source>
        <strain evidence="7 8">DSM 17813</strain>
    </source>
</reference>
<dbReference type="EMBL" id="FNGU01000001">
    <property type="protein sequence ID" value="SDL39271.1"/>
    <property type="molecule type" value="Genomic_DNA"/>
</dbReference>
<feature type="region of interest" description="Disordered" evidence="5">
    <location>
        <begin position="129"/>
        <end position="154"/>
    </location>
</feature>
<dbReference type="Proteomes" id="UP000182146">
    <property type="component" value="Unassembled WGS sequence"/>
</dbReference>
<dbReference type="Gene3D" id="1.10.760.10">
    <property type="entry name" value="Cytochrome c-like domain"/>
    <property type="match status" value="1"/>
</dbReference>
<evidence type="ECO:0000256" key="5">
    <source>
        <dbReference type="SAM" id="MobiDB-lite"/>
    </source>
</evidence>
<evidence type="ECO:0000313" key="7">
    <source>
        <dbReference type="EMBL" id="SDL39271.1"/>
    </source>
</evidence>
<keyword evidence="2 4" id="KW-0479">Metal-binding</keyword>
<dbReference type="SUPFAM" id="SSF46626">
    <property type="entry name" value="Cytochrome c"/>
    <property type="match status" value="1"/>
</dbReference>
<dbReference type="STRING" id="392333.SAMN05660860_00519"/>
<name>A0A1G9JP90_9BACT</name>
<accession>A0A1G9JP90</accession>
<dbReference type="GO" id="GO:0009055">
    <property type="term" value="F:electron transfer activity"/>
    <property type="evidence" value="ECO:0007669"/>
    <property type="project" value="InterPro"/>
</dbReference>
<dbReference type="RefSeq" id="WP_052446186.1">
    <property type="nucleotide sequence ID" value="NZ_FNGU01000001.1"/>
</dbReference>
<protein>
    <recommendedName>
        <fullName evidence="6">Cytochrome c domain-containing protein</fullName>
    </recommendedName>
</protein>
<dbReference type="GO" id="GO:0020037">
    <property type="term" value="F:heme binding"/>
    <property type="evidence" value="ECO:0007669"/>
    <property type="project" value="InterPro"/>
</dbReference>
<dbReference type="InterPro" id="IPR036909">
    <property type="entry name" value="Cyt_c-like_dom_sf"/>
</dbReference>
<sequence length="154" mass="16903">MLRKLIGGALALLVLGGLLFYTFRYQWPGEGQPGLTMADGDPRQGRQAILTYGCASCHVIPNVRQATGRVGPKLEDIGRQIYLAGVLPNSPDNMIAWIMNPREISPRTAMPDLDVSAQDARDMAAHLYGQRPGRKKDHGHADARENGVHHSRQP</sequence>
<feature type="compositionally biased region" description="Basic and acidic residues" evidence="5">
    <location>
        <begin position="139"/>
        <end position="148"/>
    </location>
</feature>
<dbReference type="AlphaFoldDB" id="A0A1G9JP90"/>
<evidence type="ECO:0000256" key="4">
    <source>
        <dbReference type="PROSITE-ProRule" id="PRU00433"/>
    </source>
</evidence>
<organism evidence="7 8">
    <name type="scientific">Geoalkalibacter ferrihydriticus</name>
    <dbReference type="NCBI Taxonomy" id="392333"/>
    <lineage>
        <taxon>Bacteria</taxon>
        <taxon>Pseudomonadati</taxon>
        <taxon>Thermodesulfobacteriota</taxon>
        <taxon>Desulfuromonadia</taxon>
        <taxon>Desulfuromonadales</taxon>
        <taxon>Geoalkalibacteraceae</taxon>
        <taxon>Geoalkalibacter</taxon>
    </lineage>
</organism>
<evidence type="ECO:0000259" key="6">
    <source>
        <dbReference type="PROSITE" id="PS51007"/>
    </source>
</evidence>
<dbReference type="PROSITE" id="PS51007">
    <property type="entry name" value="CYTC"/>
    <property type="match status" value="1"/>
</dbReference>
<dbReference type="InterPro" id="IPR009056">
    <property type="entry name" value="Cyt_c-like_dom"/>
</dbReference>
<keyword evidence="1 4" id="KW-0349">Heme</keyword>